<protein>
    <recommendedName>
        <fullName evidence="8">MI domain-containing protein</fullName>
    </recommendedName>
</protein>
<feature type="compositionally biased region" description="Basic and acidic residues" evidence="7">
    <location>
        <begin position="715"/>
        <end position="733"/>
    </location>
</feature>
<keyword evidence="10" id="KW-1185">Reference proteome</keyword>
<dbReference type="Pfam" id="PF02847">
    <property type="entry name" value="MA3"/>
    <property type="match status" value="1"/>
</dbReference>
<proteinExistence type="inferred from homology"/>
<evidence type="ECO:0000259" key="8">
    <source>
        <dbReference type="PROSITE" id="PS51366"/>
    </source>
</evidence>
<feature type="compositionally biased region" description="Acidic residues" evidence="7">
    <location>
        <begin position="627"/>
        <end position="641"/>
    </location>
</feature>
<dbReference type="PANTHER" id="PTHR18034">
    <property type="entry name" value="CELL CYCLE CONTROL PROTEIN CWF22-RELATED"/>
    <property type="match status" value="1"/>
</dbReference>
<evidence type="ECO:0000313" key="9">
    <source>
        <dbReference type="EMBL" id="KIM28706.1"/>
    </source>
</evidence>
<dbReference type="SMART" id="SM00543">
    <property type="entry name" value="MIF4G"/>
    <property type="match status" value="1"/>
</dbReference>
<dbReference type="OrthoDB" id="1924287at2759"/>
<dbReference type="PANTHER" id="PTHR18034:SF3">
    <property type="entry name" value="PRE-MRNA-SPLICING FACTOR CWC22 HOMOLOG"/>
    <property type="match status" value="1"/>
</dbReference>
<sequence length="773" mass="87932">MSSGPVRPQNNDYGHKRKRSVSRSPSPSRRERSPPLRRRRSNTPLDDDEMAVDTDRQQPAVNKGSGQVDGAGAAGGFDARAEFLKLTAGTKSGGVYMPPARLRALQAEAAKDKTSPEFQRLSWDALRKSITGIVNRVNIVNIKAIVPELFNENLVRGKGLFARSIMKAQAASLPFTPVFACLVAIINTKLPSVGELVLTRLVSQFRRSFKRNDKAVCLATSTFIAHLVNQSVADFILALEIIILLLERPTDSSVEIAVGFMKEVGAYLAEASPKGNLDAFDRFRAVLHEGTIDKRVQYMIEVLFQIRKDQYKDNPTVPEGLDLVEQDDQITHTVYLDDKLEVQEGLNVFKFDPDFLQHEQEYKDFKTEVLGDDSSEGESGSSDDDSDEEVVEDKAGIDDKTETNLVNLRRVIYLTLQNALSYEEAVHKLLKIKINEGQEIELCNMVVECSSQERTYSRYYGLIGERLCKLNRVWFDCFEQAFKTYYDTIHRYETNRLRIIAKFFGHLLATDSISWSVLDVIKMNENDTTSASRIFVKIMLQEMNESMGMKSLAERFKDPEVRQHCRDMFPTDLPKNTRFSINFFTSINLGALTVEMREHLTNAQKLLMEQRAQAESSSSDSSSSDDSSSDDSSDSDLDSDDSRDNRRRSPSPRRKPPPSQDSRHKGRDSPPRRRRSSSPPPPRRDDKPRRRSSVSPAGRRRDRSSPSPPRRKSYRRDSSTPPRRRDSRDSRDYGKRRRSYSRDSRGSRQRSRTPPRRGNGDKYGRDGESSRRR</sequence>
<dbReference type="Gene3D" id="1.25.40.180">
    <property type="match status" value="1"/>
</dbReference>
<feature type="compositionally biased region" description="Basic and acidic residues" evidence="7">
    <location>
        <begin position="661"/>
        <end position="671"/>
    </location>
</feature>
<dbReference type="InterPro" id="IPR050781">
    <property type="entry name" value="CWC22_splicing_factor"/>
</dbReference>
<feature type="compositionally biased region" description="Basic residues" evidence="7">
    <location>
        <begin position="645"/>
        <end position="656"/>
    </location>
</feature>
<feature type="compositionally biased region" description="Basic and acidic residues" evidence="7">
    <location>
        <begin position="758"/>
        <end position="773"/>
    </location>
</feature>
<dbReference type="Proteomes" id="UP000054097">
    <property type="component" value="Unassembled WGS sequence"/>
</dbReference>
<dbReference type="InterPro" id="IPR016024">
    <property type="entry name" value="ARM-type_fold"/>
</dbReference>
<dbReference type="Pfam" id="PF02854">
    <property type="entry name" value="MIF4G"/>
    <property type="match status" value="1"/>
</dbReference>
<reference evidence="10" key="2">
    <citation type="submission" date="2015-01" db="EMBL/GenBank/DDBJ databases">
        <title>Evolutionary Origins and Diversification of the Mycorrhizal Mutualists.</title>
        <authorList>
            <consortium name="DOE Joint Genome Institute"/>
            <consortium name="Mycorrhizal Genomics Consortium"/>
            <person name="Kohler A."/>
            <person name="Kuo A."/>
            <person name="Nagy L.G."/>
            <person name="Floudas D."/>
            <person name="Copeland A."/>
            <person name="Barry K.W."/>
            <person name="Cichocki N."/>
            <person name="Veneault-Fourrey C."/>
            <person name="LaButti K."/>
            <person name="Lindquist E.A."/>
            <person name="Lipzen A."/>
            <person name="Lundell T."/>
            <person name="Morin E."/>
            <person name="Murat C."/>
            <person name="Riley R."/>
            <person name="Ohm R."/>
            <person name="Sun H."/>
            <person name="Tunlid A."/>
            <person name="Henrissat B."/>
            <person name="Grigoriev I.V."/>
            <person name="Hibbett D.S."/>
            <person name="Martin F."/>
        </authorList>
    </citation>
    <scope>NUCLEOTIDE SEQUENCE [LARGE SCALE GENOMIC DNA]</scope>
    <source>
        <strain evidence="10">MAFF 305830</strain>
    </source>
</reference>
<dbReference type="GO" id="GO:0071013">
    <property type="term" value="C:catalytic step 2 spliceosome"/>
    <property type="evidence" value="ECO:0007669"/>
    <property type="project" value="TreeGrafter"/>
</dbReference>
<accession>A0A0C3BB85</accession>
<dbReference type="SMART" id="SM00544">
    <property type="entry name" value="MA3"/>
    <property type="match status" value="1"/>
</dbReference>
<dbReference type="HOGENOM" id="CLU_006308_0_0_1"/>
<feature type="compositionally biased region" description="Low complexity" evidence="7">
    <location>
        <begin position="616"/>
        <end position="626"/>
    </location>
</feature>
<dbReference type="SUPFAM" id="SSF48371">
    <property type="entry name" value="ARM repeat"/>
    <property type="match status" value="1"/>
</dbReference>
<dbReference type="PROSITE" id="PS51366">
    <property type="entry name" value="MI"/>
    <property type="match status" value="1"/>
</dbReference>
<evidence type="ECO:0000256" key="2">
    <source>
        <dbReference type="ARBA" id="ARBA00004123"/>
    </source>
</evidence>
<dbReference type="GO" id="GO:0000398">
    <property type="term" value="P:mRNA splicing, via spliceosome"/>
    <property type="evidence" value="ECO:0007669"/>
    <property type="project" value="TreeGrafter"/>
</dbReference>
<reference evidence="9 10" key="1">
    <citation type="submission" date="2014-04" db="EMBL/GenBank/DDBJ databases">
        <authorList>
            <consortium name="DOE Joint Genome Institute"/>
            <person name="Kuo A."/>
            <person name="Zuccaro A."/>
            <person name="Kohler A."/>
            <person name="Nagy L.G."/>
            <person name="Floudas D."/>
            <person name="Copeland A."/>
            <person name="Barry K.W."/>
            <person name="Cichocki N."/>
            <person name="Veneault-Fourrey C."/>
            <person name="LaButti K."/>
            <person name="Lindquist E.A."/>
            <person name="Lipzen A."/>
            <person name="Lundell T."/>
            <person name="Morin E."/>
            <person name="Murat C."/>
            <person name="Sun H."/>
            <person name="Tunlid A."/>
            <person name="Henrissat B."/>
            <person name="Grigoriev I.V."/>
            <person name="Hibbett D.S."/>
            <person name="Martin F."/>
            <person name="Nordberg H.P."/>
            <person name="Cantor M.N."/>
            <person name="Hua S.X."/>
        </authorList>
    </citation>
    <scope>NUCLEOTIDE SEQUENCE [LARGE SCALE GENOMIC DNA]</scope>
    <source>
        <strain evidence="9 10">MAFF 305830</strain>
    </source>
</reference>
<keyword evidence="5" id="KW-0508">mRNA splicing</keyword>
<name>A0A0C3BB85_SERVB</name>
<dbReference type="STRING" id="933852.A0A0C3BB85"/>
<comment type="function">
    <text evidence="1">Involved in pre-mRNA splicing.</text>
</comment>
<evidence type="ECO:0000256" key="4">
    <source>
        <dbReference type="ARBA" id="ARBA00022664"/>
    </source>
</evidence>
<feature type="region of interest" description="Disordered" evidence="7">
    <location>
        <begin position="368"/>
        <end position="396"/>
    </location>
</feature>
<organism evidence="9 10">
    <name type="scientific">Serendipita vermifera MAFF 305830</name>
    <dbReference type="NCBI Taxonomy" id="933852"/>
    <lineage>
        <taxon>Eukaryota</taxon>
        <taxon>Fungi</taxon>
        <taxon>Dikarya</taxon>
        <taxon>Basidiomycota</taxon>
        <taxon>Agaricomycotina</taxon>
        <taxon>Agaricomycetes</taxon>
        <taxon>Sebacinales</taxon>
        <taxon>Serendipitaceae</taxon>
        <taxon>Serendipita</taxon>
    </lineage>
</organism>
<keyword evidence="6" id="KW-0539">Nucleus</keyword>
<feature type="region of interest" description="Disordered" evidence="7">
    <location>
        <begin position="1"/>
        <end position="69"/>
    </location>
</feature>
<keyword evidence="4" id="KW-0507">mRNA processing</keyword>
<comment type="similarity">
    <text evidence="3">Belongs to the CWC22 family.</text>
</comment>
<evidence type="ECO:0000256" key="3">
    <source>
        <dbReference type="ARBA" id="ARBA00006856"/>
    </source>
</evidence>
<comment type="subcellular location">
    <subcellularLocation>
        <location evidence="2">Nucleus</location>
    </subcellularLocation>
</comment>
<dbReference type="FunFam" id="1.25.40.180:FF:000004">
    <property type="entry name" value="pre-mRNA-splicing factor CWC22 homolog"/>
    <property type="match status" value="1"/>
</dbReference>
<feature type="compositionally biased region" description="Acidic residues" evidence="7">
    <location>
        <begin position="370"/>
        <end position="391"/>
    </location>
</feature>
<evidence type="ECO:0000256" key="6">
    <source>
        <dbReference type="ARBA" id="ARBA00023242"/>
    </source>
</evidence>
<dbReference type="InterPro" id="IPR003890">
    <property type="entry name" value="MIF4G-like_typ-3"/>
</dbReference>
<dbReference type="AlphaFoldDB" id="A0A0C3BB85"/>
<feature type="domain" description="MI" evidence="8">
    <location>
        <begin position="407"/>
        <end position="523"/>
    </location>
</feature>
<feature type="region of interest" description="Disordered" evidence="7">
    <location>
        <begin position="610"/>
        <end position="773"/>
    </location>
</feature>
<feature type="compositionally biased region" description="Polar residues" evidence="7">
    <location>
        <begin position="1"/>
        <end position="12"/>
    </location>
</feature>
<evidence type="ECO:0000313" key="10">
    <source>
        <dbReference type="Proteomes" id="UP000054097"/>
    </source>
</evidence>
<dbReference type="EMBL" id="KN824291">
    <property type="protein sequence ID" value="KIM28706.1"/>
    <property type="molecule type" value="Genomic_DNA"/>
</dbReference>
<evidence type="ECO:0000256" key="1">
    <source>
        <dbReference type="ARBA" id="ARBA00003777"/>
    </source>
</evidence>
<evidence type="ECO:0000256" key="5">
    <source>
        <dbReference type="ARBA" id="ARBA00023187"/>
    </source>
</evidence>
<evidence type="ECO:0000256" key="7">
    <source>
        <dbReference type="SAM" id="MobiDB-lite"/>
    </source>
</evidence>
<gene>
    <name evidence="9" type="ORF">M408DRAFT_329170</name>
</gene>
<dbReference type="InterPro" id="IPR003891">
    <property type="entry name" value="Initiation_fac_eIF4g_MI"/>
</dbReference>
<dbReference type="GO" id="GO:0003723">
    <property type="term" value="F:RNA binding"/>
    <property type="evidence" value="ECO:0007669"/>
    <property type="project" value="InterPro"/>
</dbReference>